<accession>A0A2S4UL97</accession>
<gene>
    <name evidence="2" type="ORF">PSTT_14632</name>
</gene>
<dbReference type="VEuPathDB" id="FungiDB:PSTT_14632"/>
<reference evidence="2" key="1">
    <citation type="submission" date="2017-12" db="EMBL/GenBank/DDBJ databases">
        <title>Gene loss provides genomic basis for host adaptation in cereal stripe rust fungi.</title>
        <authorList>
            <person name="Xia C."/>
        </authorList>
    </citation>
    <scope>NUCLEOTIDE SEQUENCE [LARGE SCALE GENOMIC DNA]</scope>
    <source>
        <strain evidence="2">93-210</strain>
    </source>
</reference>
<evidence type="ECO:0000256" key="1">
    <source>
        <dbReference type="SAM" id="MobiDB-lite"/>
    </source>
</evidence>
<dbReference type="EMBL" id="PKSL01000238">
    <property type="protein sequence ID" value="POV98082.1"/>
    <property type="molecule type" value="Genomic_DNA"/>
</dbReference>
<evidence type="ECO:0000313" key="3">
    <source>
        <dbReference type="Proteomes" id="UP000239156"/>
    </source>
</evidence>
<organism evidence="2 3">
    <name type="scientific">Puccinia striiformis</name>
    <dbReference type="NCBI Taxonomy" id="27350"/>
    <lineage>
        <taxon>Eukaryota</taxon>
        <taxon>Fungi</taxon>
        <taxon>Dikarya</taxon>
        <taxon>Basidiomycota</taxon>
        <taxon>Pucciniomycotina</taxon>
        <taxon>Pucciniomycetes</taxon>
        <taxon>Pucciniales</taxon>
        <taxon>Pucciniaceae</taxon>
        <taxon>Puccinia</taxon>
    </lineage>
</organism>
<dbReference type="Proteomes" id="UP000239156">
    <property type="component" value="Unassembled WGS sequence"/>
</dbReference>
<feature type="region of interest" description="Disordered" evidence="1">
    <location>
        <begin position="1"/>
        <end position="32"/>
    </location>
</feature>
<dbReference type="AlphaFoldDB" id="A0A2S4UL97"/>
<keyword evidence="3" id="KW-1185">Reference proteome</keyword>
<proteinExistence type="predicted"/>
<comment type="caution">
    <text evidence="2">The sequence shown here is derived from an EMBL/GenBank/DDBJ whole genome shotgun (WGS) entry which is preliminary data.</text>
</comment>
<protein>
    <submittedName>
        <fullName evidence="2">Uncharacterized protein</fullName>
    </submittedName>
</protein>
<name>A0A2S4UL97_9BASI</name>
<sequence length="151" mass="16468">MVIQAGGADMTSSCDARGAGEMQSHMQALPESTHVSRRSSVLQWLMVKRITVGQAQSASTSDIHDRLLIAFAATRISEQPIRPPGPNQAGIYQCQWCRHQLRTCATPNSNLYQHRDGSFRHGIVCRHCSGQLWAIAGGCNLPSAVVPNDDE</sequence>
<evidence type="ECO:0000313" key="2">
    <source>
        <dbReference type="EMBL" id="POV98082.1"/>
    </source>
</evidence>